<keyword evidence="3" id="KW-0735">Signal-anchor</keyword>
<keyword evidence="3" id="KW-0812">Transmembrane</keyword>
<dbReference type="PANTHER" id="PTHR11927:SF9">
    <property type="entry name" value="L-FUCOSYLTRANSFERASE"/>
    <property type="match status" value="1"/>
</dbReference>
<proteinExistence type="inferred from homology"/>
<keyword evidence="3" id="KW-0325">Glycoprotein</keyword>
<dbReference type="Proteomes" id="UP001487740">
    <property type="component" value="Unassembled WGS sequence"/>
</dbReference>
<keyword evidence="1 3" id="KW-0328">Glycosyltransferase</keyword>
<keyword evidence="3" id="KW-0333">Golgi apparatus</keyword>
<evidence type="ECO:0000313" key="5">
    <source>
        <dbReference type="Proteomes" id="UP001487740"/>
    </source>
</evidence>
<comment type="similarity">
    <text evidence="3">Belongs to the glycosyltransferase 11 family.</text>
</comment>
<dbReference type="PANTHER" id="PTHR11927">
    <property type="entry name" value="GALACTOSIDE 2-L-FUCOSYLTRANSFERASE"/>
    <property type="match status" value="1"/>
</dbReference>
<gene>
    <name evidence="4" type="ORF">O3P69_008740</name>
</gene>
<evidence type="ECO:0000313" key="4">
    <source>
        <dbReference type="EMBL" id="KAK8376242.1"/>
    </source>
</evidence>
<sequence length="229" mass="26386">MKLYTAAAQARARAVDNNIKEQLLNASYYVFNNPGPRSLLMAHRDLIRSLLTFRDEIVNKAIENIDQALSSFNATYRQRNFPVVTVHVRRTDYTGYIKGKFKLTQLDELYFERAFEFYKERLPRPLFLVLSDDREWCRRNLQAKDVIVIAKASAAVDMAVMSLGDHHITSYGTYSFSGALLGHGHITHPIGHNTKYNLADCVDSHFFHHISRDKTYKADNSEVVVSWRL</sequence>
<comment type="caution">
    <text evidence="4">The sequence shown here is derived from an EMBL/GenBank/DDBJ whole genome shotgun (WGS) entry which is preliminary data.</text>
</comment>
<organism evidence="4 5">
    <name type="scientific">Scylla paramamosain</name>
    <name type="common">Mud crab</name>
    <dbReference type="NCBI Taxonomy" id="85552"/>
    <lineage>
        <taxon>Eukaryota</taxon>
        <taxon>Metazoa</taxon>
        <taxon>Ecdysozoa</taxon>
        <taxon>Arthropoda</taxon>
        <taxon>Crustacea</taxon>
        <taxon>Multicrustacea</taxon>
        <taxon>Malacostraca</taxon>
        <taxon>Eumalacostraca</taxon>
        <taxon>Eucarida</taxon>
        <taxon>Decapoda</taxon>
        <taxon>Pleocyemata</taxon>
        <taxon>Brachyura</taxon>
        <taxon>Eubrachyura</taxon>
        <taxon>Portunoidea</taxon>
        <taxon>Portunidae</taxon>
        <taxon>Portuninae</taxon>
        <taxon>Scylla</taxon>
    </lineage>
</organism>
<evidence type="ECO:0000256" key="2">
    <source>
        <dbReference type="ARBA" id="ARBA00022679"/>
    </source>
</evidence>
<dbReference type="EMBL" id="JARAKH010000049">
    <property type="protein sequence ID" value="KAK8376242.1"/>
    <property type="molecule type" value="Genomic_DNA"/>
</dbReference>
<keyword evidence="2 3" id="KW-0808">Transferase</keyword>
<dbReference type="InterPro" id="IPR002516">
    <property type="entry name" value="Glyco_trans_11"/>
</dbReference>
<comment type="pathway">
    <text evidence="3">Protein modification; protein glycosylation.</text>
</comment>
<name>A0AAW0SN78_SCYPA</name>
<accession>A0AAW0SN78</accession>
<evidence type="ECO:0000256" key="1">
    <source>
        <dbReference type="ARBA" id="ARBA00022676"/>
    </source>
</evidence>
<dbReference type="GO" id="GO:0005975">
    <property type="term" value="P:carbohydrate metabolic process"/>
    <property type="evidence" value="ECO:0007669"/>
    <property type="project" value="InterPro"/>
</dbReference>
<keyword evidence="5" id="KW-1185">Reference proteome</keyword>
<reference evidence="4 5" key="1">
    <citation type="submission" date="2023-03" db="EMBL/GenBank/DDBJ databases">
        <title>High-quality genome of Scylla paramamosain provides insights in environmental adaptation.</title>
        <authorList>
            <person name="Zhang L."/>
        </authorList>
    </citation>
    <scope>NUCLEOTIDE SEQUENCE [LARGE SCALE GENOMIC DNA]</scope>
    <source>
        <strain evidence="4">LZ_2023a</strain>
        <tissue evidence="4">Muscle</tissue>
    </source>
</reference>
<dbReference type="Pfam" id="PF01531">
    <property type="entry name" value="Glyco_transf_11"/>
    <property type="match status" value="1"/>
</dbReference>
<dbReference type="AlphaFoldDB" id="A0AAW0SN78"/>
<dbReference type="GO" id="GO:0032580">
    <property type="term" value="C:Golgi cisterna membrane"/>
    <property type="evidence" value="ECO:0007669"/>
    <property type="project" value="UniProtKB-SubCell"/>
</dbReference>
<dbReference type="GO" id="GO:0008107">
    <property type="term" value="F:galactoside 2-alpha-L-fucosyltransferase activity"/>
    <property type="evidence" value="ECO:0007669"/>
    <property type="project" value="InterPro"/>
</dbReference>
<comment type="subcellular location">
    <subcellularLocation>
        <location evidence="3">Golgi apparatus</location>
        <location evidence="3">Golgi stack membrane</location>
        <topology evidence="3">Single-pass type II membrane protein</topology>
    </subcellularLocation>
</comment>
<dbReference type="EC" id="2.4.1.-" evidence="3"/>
<evidence type="ECO:0000256" key="3">
    <source>
        <dbReference type="RuleBase" id="RU363129"/>
    </source>
</evidence>
<protein>
    <recommendedName>
        <fullName evidence="3">L-Fucosyltransferase</fullName>
        <ecNumber evidence="3">2.4.1.-</ecNumber>
    </recommendedName>
</protein>